<feature type="non-terminal residue" evidence="7">
    <location>
        <position position="1"/>
    </location>
</feature>
<dbReference type="Proteomes" id="UP000278143">
    <property type="component" value="Unassembled WGS sequence"/>
</dbReference>
<dbReference type="InterPro" id="IPR045520">
    <property type="entry name" value="GPAT/DHAPAT_C"/>
</dbReference>
<evidence type="ECO:0000313" key="8">
    <source>
        <dbReference type="Proteomes" id="UP000278143"/>
    </source>
</evidence>
<dbReference type="AlphaFoldDB" id="A0A4P9YZL0"/>
<comment type="subcellular location">
    <subcellularLocation>
        <location evidence="1">Endomembrane system</location>
        <topology evidence="1">Peripheral membrane protein</topology>
    </subcellularLocation>
</comment>
<feature type="non-terminal residue" evidence="7">
    <location>
        <position position="150"/>
    </location>
</feature>
<dbReference type="GO" id="GO:0004366">
    <property type="term" value="F:glycerol-3-phosphate O-acyltransferase activity"/>
    <property type="evidence" value="ECO:0007669"/>
    <property type="project" value="TreeGrafter"/>
</dbReference>
<dbReference type="CDD" id="cd07993">
    <property type="entry name" value="LPLAT_DHAPAT-like"/>
    <property type="match status" value="1"/>
</dbReference>
<dbReference type="SUPFAM" id="SSF69593">
    <property type="entry name" value="Glycerol-3-phosphate (1)-acyltransferase"/>
    <property type="match status" value="1"/>
</dbReference>
<evidence type="ECO:0000256" key="3">
    <source>
        <dbReference type="ARBA" id="ARBA00022679"/>
    </source>
</evidence>
<dbReference type="GO" id="GO:0008654">
    <property type="term" value="P:phospholipid biosynthetic process"/>
    <property type="evidence" value="ECO:0007669"/>
    <property type="project" value="TreeGrafter"/>
</dbReference>
<evidence type="ECO:0000256" key="2">
    <source>
        <dbReference type="ARBA" id="ARBA00007937"/>
    </source>
</evidence>
<dbReference type="InterPro" id="IPR022284">
    <property type="entry name" value="GPAT/DHAPAT"/>
</dbReference>
<sequence>FFRLGLALPHIAAGDNLDLPVVGNILRHGGAFFIRRSWENDLLYTELAREYIETLLEKGYNIECFIEGTRSRTGKLLQPKFGILKLILEGLQSGRTSDCIIVPMSIGYDRVIETETYAHELMGQPKQKESLQGIFNSTKLLQLKWGRVDG</sequence>
<keyword evidence="4" id="KW-0472">Membrane</keyword>
<reference evidence="8" key="1">
    <citation type="journal article" date="2018" name="Nat. Microbiol.">
        <title>Leveraging single-cell genomics to expand the fungal tree of life.</title>
        <authorList>
            <person name="Ahrendt S.R."/>
            <person name="Quandt C.A."/>
            <person name="Ciobanu D."/>
            <person name="Clum A."/>
            <person name="Salamov A."/>
            <person name="Andreopoulos B."/>
            <person name="Cheng J.F."/>
            <person name="Woyke T."/>
            <person name="Pelin A."/>
            <person name="Henrissat B."/>
            <person name="Reynolds N.K."/>
            <person name="Benny G.L."/>
            <person name="Smith M.E."/>
            <person name="James T.Y."/>
            <person name="Grigoriev I.V."/>
        </authorList>
    </citation>
    <scope>NUCLEOTIDE SEQUENCE [LARGE SCALE GENOMIC DNA]</scope>
    <source>
        <strain evidence="8">Benny S71-1</strain>
    </source>
</reference>
<dbReference type="Pfam" id="PF19277">
    <property type="entry name" value="GPAT_C"/>
    <property type="match status" value="1"/>
</dbReference>
<dbReference type="GO" id="GO:0006631">
    <property type="term" value="P:fatty acid metabolic process"/>
    <property type="evidence" value="ECO:0007669"/>
    <property type="project" value="TreeGrafter"/>
</dbReference>
<keyword evidence="5" id="KW-0012">Acyltransferase</keyword>
<evidence type="ECO:0000256" key="1">
    <source>
        <dbReference type="ARBA" id="ARBA00004184"/>
    </source>
</evidence>
<dbReference type="GO" id="GO:0031966">
    <property type="term" value="C:mitochondrial membrane"/>
    <property type="evidence" value="ECO:0007669"/>
    <property type="project" value="TreeGrafter"/>
</dbReference>
<feature type="domain" description="Phospholipid/glycerol acyltransferase" evidence="6">
    <location>
        <begin position="1"/>
        <end position="109"/>
    </location>
</feature>
<organism evidence="7 8">
    <name type="scientific">Syncephalis pseudoplumigaleata</name>
    <dbReference type="NCBI Taxonomy" id="1712513"/>
    <lineage>
        <taxon>Eukaryota</taxon>
        <taxon>Fungi</taxon>
        <taxon>Fungi incertae sedis</taxon>
        <taxon>Zoopagomycota</taxon>
        <taxon>Zoopagomycotina</taxon>
        <taxon>Zoopagomycetes</taxon>
        <taxon>Zoopagales</taxon>
        <taxon>Piptocephalidaceae</taxon>
        <taxon>Syncephalis</taxon>
    </lineage>
</organism>
<dbReference type="InterPro" id="IPR002123">
    <property type="entry name" value="Plipid/glycerol_acylTrfase"/>
</dbReference>
<comment type="similarity">
    <text evidence="2">Belongs to the GPAT/DAPAT family.</text>
</comment>
<evidence type="ECO:0000256" key="5">
    <source>
        <dbReference type="ARBA" id="ARBA00023315"/>
    </source>
</evidence>
<dbReference type="InterPro" id="IPR041728">
    <property type="entry name" value="GPAT/DHAPAT_LPLAT"/>
</dbReference>
<proteinExistence type="inferred from homology"/>
<dbReference type="OrthoDB" id="10255570at2759"/>
<name>A0A4P9YZL0_9FUNG</name>
<dbReference type="GO" id="GO:0019432">
    <property type="term" value="P:triglyceride biosynthetic process"/>
    <property type="evidence" value="ECO:0007669"/>
    <property type="project" value="TreeGrafter"/>
</dbReference>
<gene>
    <name evidence="7" type="ORF">SYNPS1DRAFT_11380</name>
</gene>
<evidence type="ECO:0000259" key="6">
    <source>
        <dbReference type="SMART" id="SM00563"/>
    </source>
</evidence>
<evidence type="ECO:0000313" key="7">
    <source>
        <dbReference type="EMBL" id="RKP25576.1"/>
    </source>
</evidence>
<dbReference type="GO" id="GO:0006072">
    <property type="term" value="P:glycerol-3-phosphate metabolic process"/>
    <property type="evidence" value="ECO:0007669"/>
    <property type="project" value="TreeGrafter"/>
</dbReference>
<dbReference type="PANTHER" id="PTHR12563:SF17">
    <property type="entry name" value="DIHYDROXYACETONE PHOSPHATE ACYLTRANSFERASE"/>
    <property type="match status" value="1"/>
</dbReference>
<dbReference type="PANTHER" id="PTHR12563">
    <property type="entry name" value="GLYCEROL-3-PHOSPHATE ACYLTRANSFERASE"/>
    <property type="match status" value="1"/>
</dbReference>
<accession>A0A4P9YZL0</accession>
<dbReference type="SMART" id="SM00563">
    <property type="entry name" value="PlsC"/>
    <property type="match status" value="1"/>
</dbReference>
<dbReference type="Pfam" id="PF01553">
    <property type="entry name" value="Acyltransferase"/>
    <property type="match status" value="1"/>
</dbReference>
<keyword evidence="3" id="KW-0808">Transferase</keyword>
<keyword evidence="8" id="KW-1185">Reference proteome</keyword>
<evidence type="ECO:0000256" key="4">
    <source>
        <dbReference type="ARBA" id="ARBA00023136"/>
    </source>
</evidence>
<protein>
    <recommendedName>
        <fullName evidence="6">Phospholipid/glycerol acyltransferase domain-containing protein</fullName>
    </recommendedName>
</protein>
<dbReference type="GO" id="GO:0012505">
    <property type="term" value="C:endomembrane system"/>
    <property type="evidence" value="ECO:0007669"/>
    <property type="project" value="UniProtKB-SubCell"/>
</dbReference>
<dbReference type="EMBL" id="KZ989695">
    <property type="protein sequence ID" value="RKP25576.1"/>
    <property type="molecule type" value="Genomic_DNA"/>
</dbReference>